<organism evidence="2 3">
    <name type="scientific">Kingdonia uniflora</name>
    <dbReference type="NCBI Taxonomy" id="39325"/>
    <lineage>
        <taxon>Eukaryota</taxon>
        <taxon>Viridiplantae</taxon>
        <taxon>Streptophyta</taxon>
        <taxon>Embryophyta</taxon>
        <taxon>Tracheophyta</taxon>
        <taxon>Spermatophyta</taxon>
        <taxon>Magnoliopsida</taxon>
        <taxon>Ranunculales</taxon>
        <taxon>Circaeasteraceae</taxon>
        <taxon>Kingdonia</taxon>
    </lineage>
</organism>
<sequence>MGSQFSPYLKDLWISAVMDLPYLIWLSRNAAFFDGQNYNFNKVNVKLLAALKDSVQMSSHSMFIKYFDLSIIAALGVPTKPRPIQLTDVDGLPLGMKRHINCDGSAMGNPGKAGFGAVAREHFGVFWGVLTVELGVTTAFAAECEAIIEYLSWASHKNWLKV</sequence>
<dbReference type="InterPro" id="IPR002156">
    <property type="entry name" value="RNaseH_domain"/>
</dbReference>
<dbReference type="CDD" id="cd06222">
    <property type="entry name" value="RNase_H_like"/>
    <property type="match status" value="1"/>
</dbReference>
<dbReference type="Gene3D" id="3.30.420.10">
    <property type="entry name" value="Ribonuclease H-like superfamily/Ribonuclease H"/>
    <property type="match status" value="1"/>
</dbReference>
<accession>A0A7J7NP54</accession>
<dbReference type="SUPFAM" id="SSF53098">
    <property type="entry name" value="Ribonuclease H-like"/>
    <property type="match status" value="1"/>
</dbReference>
<protein>
    <recommendedName>
        <fullName evidence="1">RNase H type-1 domain-containing protein</fullName>
    </recommendedName>
</protein>
<evidence type="ECO:0000313" key="3">
    <source>
        <dbReference type="Proteomes" id="UP000541444"/>
    </source>
</evidence>
<dbReference type="Proteomes" id="UP000541444">
    <property type="component" value="Unassembled WGS sequence"/>
</dbReference>
<keyword evidence="3" id="KW-1185">Reference proteome</keyword>
<reference evidence="2 3" key="1">
    <citation type="journal article" date="2020" name="IScience">
        <title>Genome Sequencing of the Endangered Kingdonia uniflora (Circaeasteraceae, Ranunculales) Reveals Potential Mechanisms of Evolutionary Specialization.</title>
        <authorList>
            <person name="Sun Y."/>
            <person name="Deng T."/>
            <person name="Zhang A."/>
            <person name="Moore M.J."/>
            <person name="Landis J.B."/>
            <person name="Lin N."/>
            <person name="Zhang H."/>
            <person name="Zhang X."/>
            <person name="Huang J."/>
            <person name="Zhang X."/>
            <person name="Sun H."/>
            <person name="Wang H."/>
        </authorList>
    </citation>
    <scope>NUCLEOTIDE SEQUENCE [LARGE SCALE GENOMIC DNA]</scope>
    <source>
        <strain evidence="2">TB1705</strain>
        <tissue evidence="2">Leaf</tissue>
    </source>
</reference>
<dbReference type="InterPro" id="IPR036397">
    <property type="entry name" value="RNaseH_sf"/>
</dbReference>
<proteinExistence type="predicted"/>
<gene>
    <name evidence="2" type="ORF">GIB67_038456</name>
</gene>
<evidence type="ECO:0000313" key="2">
    <source>
        <dbReference type="EMBL" id="KAF6168959.1"/>
    </source>
</evidence>
<dbReference type="AlphaFoldDB" id="A0A7J7NP54"/>
<dbReference type="InterPro" id="IPR044730">
    <property type="entry name" value="RNase_H-like_dom_plant"/>
</dbReference>
<feature type="domain" description="RNase H type-1" evidence="1">
    <location>
        <begin position="94"/>
        <end position="162"/>
    </location>
</feature>
<dbReference type="PROSITE" id="PS50879">
    <property type="entry name" value="RNASE_H_1"/>
    <property type="match status" value="1"/>
</dbReference>
<dbReference type="GO" id="GO:0004523">
    <property type="term" value="F:RNA-DNA hybrid ribonuclease activity"/>
    <property type="evidence" value="ECO:0007669"/>
    <property type="project" value="InterPro"/>
</dbReference>
<dbReference type="EMBL" id="JACGCM010000671">
    <property type="protein sequence ID" value="KAF6168959.1"/>
    <property type="molecule type" value="Genomic_DNA"/>
</dbReference>
<name>A0A7J7NP54_9MAGN</name>
<dbReference type="InterPro" id="IPR012337">
    <property type="entry name" value="RNaseH-like_sf"/>
</dbReference>
<comment type="caution">
    <text evidence="2">The sequence shown here is derived from an EMBL/GenBank/DDBJ whole genome shotgun (WGS) entry which is preliminary data.</text>
</comment>
<dbReference type="GO" id="GO:0003676">
    <property type="term" value="F:nucleic acid binding"/>
    <property type="evidence" value="ECO:0007669"/>
    <property type="project" value="InterPro"/>
</dbReference>
<evidence type="ECO:0000259" key="1">
    <source>
        <dbReference type="PROSITE" id="PS50879"/>
    </source>
</evidence>